<dbReference type="Proteomes" id="UP000093514">
    <property type="component" value="Unassembled WGS sequence"/>
</dbReference>
<proteinExistence type="inferred from homology"/>
<dbReference type="PANTHER" id="PTHR11014:SF63">
    <property type="entry name" value="METALLOPEPTIDASE, PUTATIVE (AFU_ORTHOLOGUE AFUA_6G09600)-RELATED"/>
    <property type="match status" value="1"/>
</dbReference>
<comment type="similarity">
    <text evidence="1">Belongs to the peptidase M20 family.</text>
</comment>
<dbReference type="PANTHER" id="PTHR11014">
    <property type="entry name" value="PEPTIDASE M20 FAMILY MEMBER"/>
    <property type="match status" value="1"/>
</dbReference>
<dbReference type="GO" id="GO:0016787">
    <property type="term" value="F:hydrolase activity"/>
    <property type="evidence" value="ECO:0007669"/>
    <property type="project" value="UniProtKB-KW"/>
</dbReference>
<feature type="domain" description="Peptidase M20 dimerisation" evidence="4">
    <location>
        <begin position="188"/>
        <end position="277"/>
    </location>
</feature>
<dbReference type="EMBL" id="LWDV01000007">
    <property type="protein sequence ID" value="OCL27766.1"/>
    <property type="molecule type" value="Genomic_DNA"/>
</dbReference>
<dbReference type="Pfam" id="PF01546">
    <property type="entry name" value="Peptidase_M20"/>
    <property type="match status" value="1"/>
</dbReference>
<dbReference type="FunFam" id="3.30.70.360:FF:000014">
    <property type="entry name" value="N-acyl-L-amino acid amidohydrolase"/>
    <property type="match status" value="1"/>
</dbReference>
<evidence type="ECO:0000256" key="1">
    <source>
        <dbReference type="ARBA" id="ARBA00006153"/>
    </source>
</evidence>
<evidence type="ECO:0000256" key="2">
    <source>
        <dbReference type="ARBA" id="ARBA00022801"/>
    </source>
</evidence>
<dbReference type="AlphaFoldDB" id="A0A1C0ABN0"/>
<organism evidence="5 6">
    <name type="scientific">Orenia metallireducens</name>
    <dbReference type="NCBI Taxonomy" id="1413210"/>
    <lineage>
        <taxon>Bacteria</taxon>
        <taxon>Bacillati</taxon>
        <taxon>Bacillota</taxon>
        <taxon>Clostridia</taxon>
        <taxon>Halanaerobiales</taxon>
        <taxon>Halobacteroidaceae</taxon>
        <taxon>Orenia</taxon>
    </lineage>
</organism>
<gene>
    <name evidence="5" type="ORF">U472_04230</name>
</gene>
<dbReference type="GO" id="GO:0046872">
    <property type="term" value="F:metal ion binding"/>
    <property type="evidence" value="ECO:0007669"/>
    <property type="project" value="UniProtKB-KW"/>
</dbReference>
<dbReference type="InterPro" id="IPR011650">
    <property type="entry name" value="Peptidase_M20_dimer"/>
</dbReference>
<feature type="binding site" evidence="3">
    <location>
        <position position="100"/>
    </location>
    <ligand>
        <name>Mn(2+)</name>
        <dbReference type="ChEBI" id="CHEBI:29035"/>
        <label>2</label>
    </ligand>
</feature>
<feature type="binding site" evidence="3">
    <location>
        <position position="361"/>
    </location>
    <ligand>
        <name>Mn(2+)</name>
        <dbReference type="ChEBI" id="CHEBI:29035"/>
        <label>2</label>
    </ligand>
</feature>
<sequence>MDEIIKYIEEIEEELISIRRDIHQYPEVGFEEHRTSQKIVDFLEELDIKVDRLAKTGVVALLDCGEGPVIALRADIDALPIEEKTEVSYKSKVKGIMHACGHDGHTAILLGVAKVLSKFRDRLKGKVKFIFQPAEEGPGGAFPLIEAGVLEGPKVDNIFGLHIEESLPTGTIGIQPKVGSAAADEIDILIKGKGGHAAAPHQGVDAIITASQVITALQTVISRQINPQKSAVISLGTINGGYKRNVIADEVKVTGTVRTTDPDLRKMMPEMIEQIIKGITLSQRSDYELDYRFGYPVLINSTELVQEVKGAIGSIPYVDDIKYILRSSMGAEDFAYYLKEVPGIFFRLGAADPQEDYYPGHHPKFNFDEKALKIGVALFVYITLNRIEE</sequence>
<dbReference type="SUPFAM" id="SSF53187">
    <property type="entry name" value="Zn-dependent exopeptidases"/>
    <property type="match status" value="1"/>
</dbReference>
<reference evidence="5 6" key="2">
    <citation type="submission" date="2016-08" db="EMBL/GenBank/DDBJ databases">
        <title>Orenia metallireducens sp. nov. strain Z6, a Novel Metal-reducing Firmicute from the Deep Subsurface.</title>
        <authorList>
            <person name="Maxim B.I."/>
            <person name="Kenneth K."/>
            <person name="Flynn T.M."/>
            <person name="Oloughlin E.J."/>
            <person name="Locke R.A."/>
            <person name="Weber J.R."/>
            <person name="Egan S.M."/>
            <person name="Mackie R.I."/>
            <person name="Cann I.K."/>
        </authorList>
    </citation>
    <scope>NUCLEOTIDE SEQUENCE [LARGE SCALE GENOMIC DNA]</scope>
    <source>
        <strain evidence="5 6">Z6</strain>
    </source>
</reference>
<feature type="binding site" evidence="3">
    <location>
        <position position="136"/>
    </location>
    <ligand>
        <name>Mn(2+)</name>
        <dbReference type="ChEBI" id="CHEBI:29035"/>
        <label>2</label>
    </ligand>
</feature>
<dbReference type="SUPFAM" id="SSF55031">
    <property type="entry name" value="Bacterial exopeptidase dimerisation domain"/>
    <property type="match status" value="1"/>
</dbReference>
<dbReference type="InterPro" id="IPR017439">
    <property type="entry name" value="Amidohydrolase"/>
</dbReference>
<evidence type="ECO:0000313" key="6">
    <source>
        <dbReference type="Proteomes" id="UP000093514"/>
    </source>
</evidence>
<dbReference type="NCBIfam" id="TIGR01891">
    <property type="entry name" value="amidohydrolases"/>
    <property type="match status" value="1"/>
</dbReference>
<feature type="binding site" evidence="3">
    <location>
        <position position="102"/>
    </location>
    <ligand>
        <name>Mn(2+)</name>
        <dbReference type="ChEBI" id="CHEBI:29035"/>
        <label>2</label>
    </ligand>
</feature>
<dbReference type="Gene3D" id="3.30.70.360">
    <property type="match status" value="1"/>
</dbReference>
<dbReference type="InterPro" id="IPR036264">
    <property type="entry name" value="Bact_exopeptidase_dim_dom"/>
</dbReference>
<feature type="binding site" evidence="3">
    <location>
        <position position="162"/>
    </location>
    <ligand>
        <name>Mn(2+)</name>
        <dbReference type="ChEBI" id="CHEBI:29035"/>
        <label>2</label>
    </ligand>
</feature>
<keyword evidence="3" id="KW-0479">Metal-binding</keyword>
<comment type="caution">
    <text evidence="5">The sequence shown here is derived from an EMBL/GenBank/DDBJ whole genome shotgun (WGS) entry which is preliminary data.</text>
</comment>
<comment type="cofactor">
    <cofactor evidence="3">
        <name>Mn(2+)</name>
        <dbReference type="ChEBI" id="CHEBI:29035"/>
    </cofactor>
    <text evidence="3">The Mn(2+) ion enhances activity.</text>
</comment>
<keyword evidence="6" id="KW-1185">Reference proteome</keyword>
<name>A0A1C0ABN0_9FIRM</name>
<reference evidence="6" key="1">
    <citation type="submission" date="2016-07" db="EMBL/GenBank/DDBJ databases">
        <authorList>
            <person name="Florea S."/>
            <person name="Webb J.S."/>
            <person name="Jaromczyk J."/>
            <person name="Schardl C.L."/>
        </authorList>
    </citation>
    <scope>NUCLEOTIDE SEQUENCE [LARGE SCALE GENOMIC DNA]</scope>
    <source>
        <strain evidence="6">Z6</strain>
    </source>
</reference>
<dbReference type="PIRSF" id="PIRSF005962">
    <property type="entry name" value="Pept_M20D_amidohydro"/>
    <property type="match status" value="1"/>
</dbReference>
<protein>
    <submittedName>
        <fullName evidence="5">Amidohydrolase</fullName>
    </submittedName>
</protein>
<evidence type="ECO:0000256" key="3">
    <source>
        <dbReference type="PIRSR" id="PIRSR005962-1"/>
    </source>
</evidence>
<dbReference type="InterPro" id="IPR002933">
    <property type="entry name" value="Peptidase_M20"/>
</dbReference>
<keyword evidence="2 5" id="KW-0378">Hydrolase</keyword>
<dbReference type="OrthoDB" id="9776731at2"/>
<dbReference type="Pfam" id="PF07687">
    <property type="entry name" value="M20_dimer"/>
    <property type="match status" value="1"/>
</dbReference>
<dbReference type="Gene3D" id="3.40.630.10">
    <property type="entry name" value="Zn peptidases"/>
    <property type="match status" value="1"/>
</dbReference>
<evidence type="ECO:0000259" key="4">
    <source>
        <dbReference type="Pfam" id="PF07687"/>
    </source>
</evidence>
<evidence type="ECO:0000313" key="5">
    <source>
        <dbReference type="EMBL" id="OCL27766.1"/>
    </source>
</evidence>
<keyword evidence="3" id="KW-0464">Manganese</keyword>
<accession>A0A1C0ABN0</accession>
<dbReference type="RefSeq" id="WP_068715840.1">
    <property type="nucleotide sequence ID" value="NZ_LWDV01000007.1"/>
</dbReference>